<gene>
    <name evidence="1" type="ORF">BJ212DRAFT_1300199</name>
</gene>
<dbReference type="GeneID" id="64626978"/>
<dbReference type="RefSeq" id="XP_041192691.1">
    <property type="nucleotide sequence ID" value="XM_041332961.1"/>
</dbReference>
<dbReference type="OrthoDB" id="2691749at2759"/>
<protein>
    <submittedName>
        <fullName evidence="1">Uncharacterized protein</fullName>
    </submittedName>
</protein>
<dbReference type="Proteomes" id="UP000807769">
    <property type="component" value="Unassembled WGS sequence"/>
</dbReference>
<reference evidence="1" key="1">
    <citation type="journal article" date="2020" name="New Phytol.">
        <title>Comparative genomics reveals dynamic genome evolution in host specialist ectomycorrhizal fungi.</title>
        <authorList>
            <person name="Lofgren L.A."/>
            <person name="Nguyen N.H."/>
            <person name="Vilgalys R."/>
            <person name="Ruytinx J."/>
            <person name="Liao H.L."/>
            <person name="Branco S."/>
            <person name="Kuo A."/>
            <person name="LaButti K."/>
            <person name="Lipzen A."/>
            <person name="Andreopoulos W."/>
            <person name="Pangilinan J."/>
            <person name="Riley R."/>
            <person name="Hundley H."/>
            <person name="Na H."/>
            <person name="Barry K."/>
            <person name="Grigoriev I.V."/>
            <person name="Stajich J.E."/>
            <person name="Kennedy P.G."/>
        </authorList>
    </citation>
    <scope>NUCLEOTIDE SEQUENCE</scope>
    <source>
        <strain evidence="1">MN1</strain>
    </source>
</reference>
<comment type="caution">
    <text evidence="1">The sequence shown here is derived from an EMBL/GenBank/DDBJ whole genome shotgun (WGS) entry which is preliminary data.</text>
</comment>
<name>A0A9P7EAC5_9AGAM</name>
<accession>A0A9P7EAC5</accession>
<organism evidence="1 2">
    <name type="scientific">Suillus subaureus</name>
    <dbReference type="NCBI Taxonomy" id="48587"/>
    <lineage>
        <taxon>Eukaryota</taxon>
        <taxon>Fungi</taxon>
        <taxon>Dikarya</taxon>
        <taxon>Basidiomycota</taxon>
        <taxon>Agaricomycotina</taxon>
        <taxon>Agaricomycetes</taxon>
        <taxon>Agaricomycetidae</taxon>
        <taxon>Boletales</taxon>
        <taxon>Suillineae</taxon>
        <taxon>Suillaceae</taxon>
        <taxon>Suillus</taxon>
    </lineage>
</organism>
<evidence type="ECO:0000313" key="2">
    <source>
        <dbReference type="Proteomes" id="UP000807769"/>
    </source>
</evidence>
<evidence type="ECO:0000313" key="1">
    <source>
        <dbReference type="EMBL" id="KAG1815760.1"/>
    </source>
</evidence>
<keyword evidence="2" id="KW-1185">Reference proteome</keyword>
<sequence>MQTLTNLQANFIPASDIIGALQNIASIKSYQESRLVVPLGVISSYQLLQLDHSQALTSKPHTPGKAYFPNTNHPDLKGESISAIVNECKQQLDVVLHDASALETVMVGIQNLHQSLVEQQDKIIQSRHLHKGFVSALWRLPTETLSYIFH</sequence>
<proteinExistence type="predicted"/>
<dbReference type="EMBL" id="JABBWG010000018">
    <property type="protein sequence ID" value="KAG1815760.1"/>
    <property type="molecule type" value="Genomic_DNA"/>
</dbReference>
<dbReference type="AlphaFoldDB" id="A0A9P7EAC5"/>